<gene>
    <name evidence="4" type="ORF">EOD73_10415</name>
</gene>
<reference evidence="4 5" key="1">
    <citation type="submission" date="2019-01" db="EMBL/GenBank/DDBJ databases">
        <authorList>
            <person name="Chen W.-M."/>
        </authorList>
    </citation>
    <scope>NUCLEOTIDE SEQUENCE [LARGE SCALE GENOMIC DNA]</scope>
    <source>
        <strain evidence="4 5">CCP-18</strain>
    </source>
</reference>
<dbReference type="GO" id="GO:0055085">
    <property type="term" value="P:transmembrane transport"/>
    <property type="evidence" value="ECO:0007669"/>
    <property type="project" value="InterPro"/>
</dbReference>
<evidence type="ECO:0000256" key="1">
    <source>
        <dbReference type="SAM" id="MobiDB-lite"/>
    </source>
</evidence>
<dbReference type="EMBL" id="SACM01000002">
    <property type="protein sequence ID" value="RVT86420.1"/>
    <property type="molecule type" value="Genomic_DNA"/>
</dbReference>
<feature type="chain" id="PRO_5019132837" description="TonB C-terminal domain-containing protein" evidence="2">
    <location>
        <begin position="44"/>
        <end position="251"/>
    </location>
</feature>
<feature type="compositionally biased region" description="Pro residues" evidence="1">
    <location>
        <begin position="76"/>
        <end position="92"/>
    </location>
</feature>
<feature type="compositionally biased region" description="Pro residues" evidence="1">
    <location>
        <begin position="131"/>
        <end position="143"/>
    </location>
</feature>
<comment type="caution">
    <text evidence="4">The sequence shown here is derived from an EMBL/GenBank/DDBJ whole genome shotgun (WGS) entry which is preliminary data.</text>
</comment>
<protein>
    <recommendedName>
        <fullName evidence="3">TonB C-terminal domain-containing protein</fullName>
    </recommendedName>
</protein>
<feature type="compositionally biased region" description="Low complexity" evidence="1">
    <location>
        <begin position="93"/>
        <end position="127"/>
    </location>
</feature>
<dbReference type="InterPro" id="IPR037682">
    <property type="entry name" value="TonB_C"/>
</dbReference>
<evidence type="ECO:0000259" key="3">
    <source>
        <dbReference type="Pfam" id="PF03544"/>
    </source>
</evidence>
<feature type="compositionally biased region" description="Low complexity" evidence="1">
    <location>
        <begin position="144"/>
        <end position="160"/>
    </location>
</feature>
<keyword evidence="2" id="KW-0732">Signal</keyword>
<keyword evidence="5" id="KW-1185">Reference proteome</keyword>
<name>A0A437LLX6_9BURK</name>
<feature type="region of interest" description="Disordered" evidence="1">
    <location>
        <begin position="74"/>
        <end position="165"/>
    </location>
</feature>
<organism evidence="4 5">
    <name type="scientific">Inhella crocodyli</name>
    <dbReference type="NCBI Taxonomy" id="2499851"/>
    <lineage>
        <taxon>Bacteria</taxon>
        <taxon>Pseudomonadati</taxon>
        <taxon>Pseudomonadota</taxon>
        <taxon>Betaproteobacteria</taxon>
        <taxon>Burkholderiales</taxon>
        <taxon>Sphaerotilaceae</taxon>
        <taxon>Inhella</taxon>
    </lineage>
</organism>
<dbReference type="OrthoDB" id="1628901at2"/>
<dbReference type="RefSeq" id="WP_127682915.1">
    <property type="nucleotide sequence ID" value="NZ_SACM01000002.1"/>
</dbReference>
<dbReference type="AlphaFoldDB" id="A0A437LLX6"/>
<evidence type="ECO:0000313" key="5">
    <source>
        <dbReference type="Proteomes" id="UP000288587"/>
    </source>
</evidence>
<evidence type="ECO:0000313" key="4">
    <source>
        <dbReference type="EMBL" id="RVT86420.1"/>
    </source>
</evidence>
<accession>A0A437LLX6</accession>
<dbReference type="Pfam" id="PF03544">
    <property type="entry name" value="TonB_C"/>
    <property type="match status" value="1"/>
</dbReference>
<proteinExistence type="predicted"/>
<dbReference type="Proteomes" id="UP000288587">
    <property type="component" value="Unassembled WGS sequence"/>
</dbReference>
<feature type="domain" description="TonB C-terminal" evidence="3">
    <location>
        <begin position="184"/>
        <end position="249"/>
    </location>
</feature>
<sequence>MLSQDDKEITMKRSLQFKRPFAAMRPTALVLALLMGGAMSAWAQASGEISDAERAKRDANKVFSFIKFHAVKPAAAPAPAPAPKPAPKPAPRPDTSAAAAAPAPAPQVAAVPAAAAPAPSPTASAAVEPRTLPPVSEPAPAPAPVAAEPSASPAPAPAAAAEEEDDPGIKLVKYVAPELNARAMAAMPGNFAKVRVRFTVMPDGSAGKVHAVSNSPRPLAQVAVKAVEQWRFEGVKEPQEVEVEVDFKLDE</sequence>
<dbReference type="SUPFAM" id="SSF74653">
    <property type="entry name" value="TolA/TonB C-terminal domain"/>
    <property type="match status" value="1"/>
</dbReference>
<evidence type="ECO:0000256" key="2">
    <source>
        <dbReference type="SAM" id="SignalP"/>
    </source>
</evidence>
<feature type="signal peptide" evidence="2">
    <location>
        <begin position="1"/>
        <end position="43"/>
    </location>
</feature>
<dbReference type="Gene3D" id="3.30.2420.10">
    <property type="entry name" value="TonB"/>
    <property type="match status" value="1"/>
</dbReference>